<dbReference type="AlphaFoldDB" id="A0A158M5N1"/>
<dbReference type="Proteomes" id="UP000026682">
    <property type="component" value="Unassembled WGS sequence"/>
</dbReference>
<evidence type="ECO:0000256" key="4">
    <source>
        <dbReference type="ARBA" id="ARBA00016218"/>
    </source>
</evidence>
<evidence type="ECO:0000259" key="13">
    <source>
        <dbReference type="PROSITE" id="PS00794"/>
    </source>
</evidence>
<evidence type="ECO:0000313" key="14">
    <source>
        <dbReference type="EMBL" id="KAK91071.1"/>
    </source>
</evidence>
<dbReference type="RefSeq" id="WP_005016512.1">
    <property type="nucleotide sequence ID" value="NZ_JFZZ01000065.1"/>
</dbReference>
<dbReference type="PATRIC" id="fig|1331206.3.peg.1824"/>
<reference evidence="14 15" key="1">
    <citation type="submission" date="2014-03" db="EMBL/GenBank/DDBJ databases">
        <title>Genome sequence of Bordetella holmseii.</title>
        <authorList>
            <person name="Harvill E."/>
            <person name="Goodfield L.L."/>
            <person name="Ivanov Y."/>
            <person name="Meyer J.A."/>
            <person name="Newth C."/>
            <person name="Cassiday P."/>
            <person name="Tondella M.L."/>
            <person name="Liao P."/>
            <person name="Zimmerman J."/>
            <person name="Meert K."/>
            <person name="Wessel D."/>
            <person name="Berger J."/>
            <person name="Dean J.M."/>
            <person name="Holubkov R."/>
            <person name="Burr J."/>
            <person name="Liu T."/>
            <person name="Brinkac L.M."/>
            <person name="Sanka R."/>
            <person name="Kim M."/>
            <person name="Losada L."/>
        </authorList>
    </citation>
    <scope>NUCLEOTIDE SEQUENCE [LARGE SCALE GENOMIC DNA]</scope>
    <source>
        <strain evidence="14 15">CDC-H585-BH</strain>
    </source>
</reference>
<dbReference type="STRING" id="35814.BBB42_16320"/>
<comment type="pathway">
    <text evidence="1">Cofactor biosynthesis; tetrahydrofolate biosynthesis; 2-amino-4-hydroxy-6-hydroxymethyl-7,8-dihydropteridine diphosphate from 7,8-dihydroneopterin triphosphate: step 4/4.</text>
</comment>
<comment type="similarity">
    <text evidence="2">Belongs to the HPPK family.</text>
</comment>
<proteinExistence type="inferred from homology"/>
<evidence type="ECO:0000256" key="9">
    <source>
        <dbReference type="ARBA" id="ARBA00022909"/>
    </source>
</evidence>
<dbReference type="EMBL" id="JFZZ01000065">
    <property type="protein sequence ID" value="KAK91071.1"/>
    <property type="molecule type" value="Genomic_DNA"/>
</dbReference>
<keyword evidence="6" id="KW-0547">Nucleotide-binding</keyword>
<dbReference type="SUPFAM" id="SSF55083">
    <property type="entry name" value="6-hydroxymethyl-7,8-dihydropterin pyrophosphokinase, HPPK"/>
    <property type="match status" value="1"/>
</dbReference>
<dbReference type="GeneID" id="93118607"/>
<accession>A0A158M5N1</accession>
<dbReference type="InterPro" id="IPR035907">
    <property type="entry name" value="Hppk_sf"/>
</dbReference>
<dbReference type="Pfam" id="PF01288">
    <property type="entry name" value="HPPK"/>
    <property type="match status" value="1"/>
</dbReference>
<dbReference type="NCBIfam" id="NF010692">
    <property type="entry name" value="PRK14092.1"/>
    <property type="match status" value="1"/>
</dbReference>
<protein>
    <recommendedName>
        <fullName evidence="4">2-amino-4-hydroxy-6-hydroxymethyldihydropteridine pyrophosphokinase</fullName>
        <ecNumber evidence="3">2.7.6.3</ecNumber>
    </recommendedName>
    <alternativeName>
        <fullName evidence="11">6-hydroxymethyl-7,8-dihydropterin pyrophosphokinase</fullName>
    </alternativeName>
    <alternativeName>
        <fullName evidence="12">7,8-dihydro-6-hydroxymethylpterin-pyrophosphokinase</fullName>
    </alternativeName>
</protein>
<dbReference type="InterPro" id="IPR000550">
    <property type="entry name" value="Hppk"/>
</dbReference>
<evidence type="ECO:0000256" key="5">
    <source>
        <dbReference type="ARBA" id="ARBA00022679"/>
    </source>
</evidence>
<comment type="caution">
    <text evidence="14">The sequence shown here is derived from an EMBL/GenBank/DDBJ whole genome shotgun (WGS) entry which is preliminary data.</text>
</comment>
<dbReference type="GO" id="GO:0046656">
    <property type="term" value="P:folic acid biosynthetic process"/>
    <property type="evidence" value="ECO:0007669"/>
    <property type="project" value="UniProtKB-KW"/>
</dbReference>
<dbReference type="CDD" id="cd00483">
    <property type="entry name" value="HPPK"/>
    <property type="match status" value="1"/>
</dbReference>
<dbReference type="GO" id="GO:0046654">
    <property type="term" value="P:tetrahydrofolate biosynthetic process"/>
    <property type="evidence" value="ECO:0007669"/>
    <property type="project" value="UniProtKB-UniPathway"/>
</dbReference>
<evidence type="ECO:0000256" key="2">
    <source>
        <dbReference type="ARBA" id="ARBA00005810"/>
    </source>
</evidence>
<dbReference type="EC" id="2.7.6.3" evidence="3"/>
<evidence type="ECO:0000256" key="8">
    <source>
        <dbReference type="ARBA" id="ARBA00022840"/>
    </source>
</evidence>
<dbReference type="Gene3D" id="3.30.70.560">
    <property type="entry name" value="7,8-Dihydro-6-hydroxymethylpterin-pyrophosphokinase HPPK"/>
    <property type="match status" value="1"/>
</dbReference>
<name>A0A158M5N1_9BORD</name>
<dbReference type="NCBIfam" id="TIGR01498">
    <property type="entry name" value="folK"/>
    <property type="match status" value="1"/>
</dbReference>
<evidence type="ECO:0000256" key="1">
    <source>
        <dbReference type="ARBA" id="ARBA00005051"/>
    </source>
</evidence>
<dbReference type="PANTHER" id="PTHR43071:SF1">
    <property type="entry name" value="2-AMINO-4-HYDROXY-6-HYDROXYMETHYLDIHYDROPTERIDINE PYROPHOSPHOKINASE"/>
    <property type="match status" value="1"/>
</dbReference>
<dbReference type="GO" id="GO:0003848">
    <property type="term" value="F:2-amino-4-hydroxy-6-hydroxymethyldihydropteridine diphosphokinase activity"/>
    <property type="evidence" value="ECO:0007669"/>
    <property type="project" value="UniProtKB-EC"/>
</dbReference>
<evidence type="ECO:0000256" key="6">
    <source>
        <dbReference type="ARBA" id="ARBA00022741"/>
    </source>
</evidence>
<keyword evidence="5 14" id="KW-0808">Transferase</keyword>
<evidence type="ECO:0000256" key="3">
    <source>
        <dbReference type="ARBA" id="ARBA00013253"/>
    </source>
</evidence>
<evidence type="ECO:0000256" key="10">
    <source>
        <dbReference type="ARBA" id="ARBA00029409"/>
    </source>
</evidence>
<dbReference type="PROSITE" id="PS00794">
    <property type="entry name" value="HPPK"/>
    <property type="match status" value="1"/>
</dbReference>
<feature type="domain" description="7,8-dihydro-6-hydroxymethylpterin-pyrophosphokinase" evidence="13">
    <location>
        <begin position="88"/>
        <end position="99"/>
    </location>
</feature>
<evidence type="ECO:0000256" key="11">
    <source>
        <dbReference type="ARBA" id="ARBA00029766"/>
    </source>
</evidence>
<evidence type="ECO:0000256" key="7">
    <source>
        <dbReference type="ARBA" id="ARBA00022777"/>
    </source>
</evidence>
<comment type="function">
    <text evidence="10">Catalyzes the transfer of pyrophosphate from adenosine triphosphate (ATP) to 6-hydroxymethyl-7,8-dihydropterin, an enzymatic step in folate biosynthesis pathway.</text>
</comment>
<organism evidence="14 15">
    <name type="scientific">Bordetella holmesii CDC-H585-BH</name>
    <dbReference type="NCBI Taxonomy" id="1331206"/>
    <lineage>
        <taxon>Bacteria</taxon>
        <taxon>Pseudomonadati</taxon>
        <taxon>Pseudomonadota</taxon>
        <taxon>Betaproteobacteria</taxon>
        <taxon>Burkholderiales</taxon>
        <taxon>Alcaligenaceae</taxon>
        <taxon>Bordetella</taxon>
    </lineage>
</organism>
<evidence type="ECO:0000256" key="12">
    <source>
        <dbReference type="ARBA" id="ARBA00033413"/>
    </source>
</evidence>
<evidence type="ECO:0000313" key="15">
    <source>
        <dbReference type="Proteomes" id="UP000026682"/>
    </source>
</evidence>
<keyword evidence="9" id="KW-0289">Folate biosynthesis</keyword>
<keyword evidence="7 14" id="KW-0418">Kinase</keyword>
<dbReference type="GO" id="GO:0016301">
    <property type="term" value="F:kinase activity"/>
    <property type="evidence" value="ECO:0007669"/>
    <property type="project" value="UniProtKB-KW"/>
</dbReference>
<sequence>MSSRAYVGLGANLGDGAATLRQALTELAALPGVQDCRSSPLYRSAPVDATGPDFINAVAALQTTLTPLGLLDALQAIEQRHDRQRPYRNAPRTLDLDLLMYDDLELQTTRLILPHPRLHERAFVLYPLRDLAPDLRLPQGSYADLLHGLQDQGIARL</sequence>
<dbReference type="UniPathway" id="UPA00077">
    <property type="reaction ID" value="UER00155"/>
</dbReference>
<gene>
    <name evidence="14" type="primary">folK</name>
    <name evidence="14" type="ORF">L497_2678</name>
</gene>
<dbReference type="PANTHER" id="PTHR43071">
    <property type="entry name" value="2-AMINO-4-HYDROXY-6-HYDROXYMETHYLDIHYDROPTERIDINE PYROPHOSPHOKINASE"/>
    <property type="match status" value="1"/>
</dbReference>
<dbReference type="GO" id="GO:0005524">
    <property type="term" value="F:ATP binding"/>
    <property type="evidence" value="ECO:0007669"/>
    <property type="project" value="UniProtKB-KW"/>
</dbReference>
<keyword evidence="8" id="KW-0067">ATP-binding</keyword>